<comment type="caution">
    <text evidence="2">The sequence shown here is derived from an EMBL/GenBank/DDBJ whole genome shotgun (WGS) entry which is preliminary data.</text>
</comment>
<sequence>MAKRLTTQVLAQPPQKSPRTGDGNTDTALESQPMGSDYTPPMTKLATAIFGERPQNVEFHAVGYLRSLKSQPMSTPSTDGYLAYVMIVVHEVP</sequence>
<organism evidence="2 3">
    <name type="scientific">Linnemannia gamsii</name>
    <dbReference type="NCBI Taxonomy" id="64522"/>
    <lineage>
        <taxon>Eukaryota</taxon>
        <taxon>Fungi</taxon>
        <taxon>Fungi incertae sedis</taxon>
        <taxon>Mucoromycota</taxon>
        <taxon>Mortierellomycotina</taxon>
        <taxon>Mortierellomycetes</taxon>
        <taxon>Mortierellales</taxon>
        <taxon>Mortierellaceae</taxon>
        <taxon>Linnemannia</taxon>
    </lineage>
</organism>
<dbReference type="Proteomes" id="UP001194696">
    <property type="component" value="Unassembled WGS sequence"/>
</dbReference>
<gene>
    <name evidence="2" type="ORF">BGZ96_009284</name>
</gene>
<evidence type="ECO:0000313" key="2">
    <source>
        <dbReference type="EMBL" id="KAG0286632.1"/>
    </source>
</evidence>
<evidence type="ECO:0000256" key="1">
    <source>
        <dbReference type="SAM" id="MobiDB-lite"/>
    </source>
</evidence>
<proteinExistence type="predicted"/>
<keyword evidence="3" id="KW-1185">Reference proteome</keyword>
<feature type="compositionally biased region" description="Polar residues" evidence="1">
    <location>
        <begin position="1"/>
        <end position="10"/>
    </location>
</feature>
<name>A0ABQ7JYK7_9FUNG</name>
<feature type="compositionally biased region" description="Polar residues" evidence="1">
    <location>
        <begin position="22"/>
        <end position="34"/>
    </location>
</feature>
<evidence type="ECO:0000313" key="3">
    <source>
        <dbReference type="Proteomes" id="UP001194696"/>
    </source>
</evidence>
<accession>A0ABQ7JYK7</accession>
<reference evidence="2 3" key="1">
    <citation type="journal article" date="2020" name="Fungal Divers.">
        <title>Resolving the Mortierellaceae phylogeny through synthesis of multi-gene phylogenetics and phylogenomics.</title>
        <authorList>
            <person name="Vandepol N."/>
            <person name="Liber J."/>
            <person name="Desiro A."/>
            <person name="Na H."/>
            <person name="Kennedy M."/>
            <person name="Barry K."/>
            <person name="Grigoriev I.V."/>
            <person name="Miller A.N."/>
            <person name="O'Donnell K."/>
            <person name="Stajich J.E."/>
            <person name="Bonito G."/>
        </authorList>
    </citation>
    <scope>NUCLEOTIDE SEQUENCE [LARGE SCALE GENOMIC DNA]</scope>
    <source>
        <strain evidence="2 3">AD045</strain>
    </source>
</reference>
<protein>
    <submittedName>
        <fullName evidence="2">Uncharacterized protein</fullName>
    </submittedName>
</protein>
<feature type="non-terminal residue" evidence="2">
    <location>
        <position position="93"/>
    </location>
</feature>
<dbReference type="EMBL" id="JAAAIM010000557">
    <property type="protein sequence ID" value="KAG0286632.1"/>
    <property type="molecule type" value="Genomic_DNA"/>
</dbReference>
<feature type="region of interest" description="Disordered" evidence="1">
    <location>
        <begin position="1"/>
        <end position="40"/>
    </location>
</feature>